<keyword evidence="3" id="KW-0539">Nucleus</keyword>
<dbReference type="EMBL" id="SGPL01000050">
    <property type="protein sequence ID" value="THH19276.1"/>
    <property type="molecule type" value="Genomic_DNA"/>
</dbReference>
<dbReference type="AlphaFoldDB" id="A0A4S4M2D4"/>
<evidence type="ECO:0000256" key="2">
    <source>
        <dbReference type="ARBA" id="ARBA00008352"/>
    </source>
</evidence>
<dbReference type="GO" id="GO:0006383">
    <property type="term" value="P:transcription by RNA polymerase III"/>
    <property type="evidence" value="ECO:0007669"/>
    <property type="project" value="InterPro"/>
</dbReference>
<comment type="subcellular location">
    <subcellularLocation>
        <location evidence="1">Nucleus</location>
    </subcellularLocation>
</comment>
<evidence type="ECO:0000256" key="3">
    <source>
        <dbReference type="ARBA" id="ARBA00023242"/>
    </source>
</evidence>
<name>A0A4S4M2D4_9AGAM</name>
<evidence type="ECO:0000313" key="5">
    <source>
        <dbReference type="EMBL" id="THH19276.1"/>
    </source>
</evidence>
<comment type="similarity">
    <text evidence="2">Belongs to the eukaryotic RPC7 RNA polymerase subunit family.</text>
</comment>
<gene>
    <name evidence="5" type="ORF">EW146_g1852</name>
</gene>
<dbReference type="Proteomes" id="UP000310158">
    <property type="component" value="Unassembled WGS sequence"/>
</dbReference>
<dbReference type="GO" id="GO:0005666">
    <property type="term" value="C:RNA polymerase III complex"/>
    <property type="evidence" value="ECO:0007669"/>
    <property type="project" value="TreeGrafter"/>
</dbReference>
<dbReference type="Pfam" id="PF11705">
    <property type="entry name" value="RNA_pol_3_Rpc31"/>
    <property type="match status" value="1"/>
</dbReference>
<evidence type="ECO:0000256" key="4">
    <source>
        <dbReference type="SAM" id="MobiDB-lite"/>
    </source>
</evidence>
<dbReference type="PANTHER" id="PTHR15367">
    <property type="entry name" value="DNA-DIRECTED RNA POLYMERASE III"/>
    <property type="match status" value="1"/>
</dbReference>
<reference evidence="5 6" key="1">
    <citation type="submission" date="2019-02" db="EMBL/GenBank/DDBJ databases">
        <title>Genome sequencing of the rare red list fungi Bondarzewia mesenterica.</title>
        <authorList>
            <person name="Buettner E."/>
            <person name="Kellner H."/>
        </authorList>
    </citation>
    <scope>NUCLEOTIDE SEQUENCE [LARGE SCALE GENOMIC DNA]</scope>
    <source>
        <strain evidence="5 6">DSM 108281</strain>
    </source>
</reference>
<comment type="caution">
    <text evidence="5">The sequence shown here is derived from an EMBL/GenBank/DDBJ whole genome shotgun (WGS) entry which is preliminary data.</text>
</comment>
<dbReference type="InterPro" id="IPR024661">
    <property type="entry name" value="RNA_pol_III_Rpc31"/>
</dbReference>
<protein>
    <submittedName>
        <fullName evidence="5">Uncharacterized protein</fullName>
    </submittedName>
</protein>
<feature type="compositionally biased region" description="Acidic residues" evidence="4">
    <location>
        <begin position="122"/>
        <end position="133"/>
    </location>
</feature>
<keyword evidence="6" id="KW-1185">Reference proteome</keyword>
<sequence length="432" mass="48281">MGLTFADIQSMSREPSALYPPMDVLPLLTEYSDEEKAICERQIGFATRLKTSAYYVTEPTKSTELERYADRYRPSAAARPTLKRKDLHQPFFPQNVFEEYFNPKKKRKVDKKSVSKRVNLDDLGEDAEDQEKSDEDRSDVGSQAAEEDYDVDEEYDNDYAENYFDNGEGDDMDDLGGGGGGDEGGAAPAAVGACEGECIVGITNAFLGNYTEHIQTVFQDISQKISQKLLPQHPSTKQTMTYLNPIIDAYESASYTGMETAIFPSYFHGKCQRNGVDPPGCPNPDCPVVCGTPGSLVHFYPKLRYIAYNHTRSLLKDLSTPGSESYRKVENAVVKAAAMRRMVRWYRFGHAAAASGHPGPDMEEGEGPEVMMRNFPYVLKREENVKEGLKNIMSQVPVLLEKSCGGRATDDEGALPRCSWEDEMKEYILTFP</sequence>
<dbReference type="PANTHER" id="PTHR15367:SF2">
    <property type="entry name" value="DNA-DIRECTED RNA POLYMERASE III SUBUNIT"/>
    <property type="match status" value="1"/>
</dbReference>
<evidence type="ECO:0000313" key="6">
    <source>
        <dbReference type="Proteomes" id="UP000310158"/>
    </source>
</evidence>
<feature type="region of interest" description="Disordered" evidence="4">
    <location>
        <begin position="120"/>
        <end position="180"/>
    </location>
</feature>
<evidence type="ECO:0000256" key="1">
    <source>
        <dbReference type="ARBA" id="ARBA00004123"/>
    </source>
</evidence>
<organism evidence="5 6">
    <name type="scientific">Bondarzewia mesenterica</name>
    <dbReference type="NCBI Taxonomy" id="1095465"/>
    <lineage>
        <taxon>Eukaryota</taxon>
        <taxon>Fungi</taxon>
        <taxon>Dikarya</taxon>
        <taxon>Basidiomycota</taxon>
        <taxon>Agaricomycotina</taxon>
        <taxon>Agaricomycetes</taxon>
        <taxon>Russulales</taxon>
        <taxon>Bondarzewiaceae</taxon>
        <taxon>Bondarzewia</taxon>
    </lineage>
</organism>
<feature type="compositionally biased region" description="Acidic residues" evidence="4">
    <location>
        <begin position="145"/>
        <end position="159"/>
    </location>
</feature>
<dbReference type="OrthoDB" id="3255642at2759"/>
<proteinExistence type="inferred from homology"/>
<accession>A0A4S4M2D4</accession>